<dbReference type="Gene3D" id="3.30.200.20">
    <property type="entry name" value="Phosphorylase Kinase, domain 1"/>
    <property type="match status" value="1"/>
</dbReference>
<evidence type="ECO:0008006" key="3">
    <source>
        <dbReference type="Google" id="ProtNLM"/>
    </source>
</evidence>
<keyword evidence="2" id="KW-1185">Reference proteome</keyword>
<dbReference type="Proteomes" id="UP000694388">
    <property type="component" value="Unplaced"/>
</dbReference>
<dbReference type="Ensembl" id="ENSEBUT00000015718.1">
    <property type="protein sequence ID" value="ENSEBUP00000015142.1"/>
    <property type="gene ID" value="ENSEBUG00000009534.1"/>
</dbReference>
<organism evidence="1 2">
    <name type="scientific">Eptatretus burgeri</name>
    <name type="common">Inshore hagfish</name>
    <dbReference type="NCBI Taxonomy" id="7764"/>
    <lineage>
        <taxon>Eukaryota</taxon>
        <taxon>Metazoa</taxon>
        <taxon>Chordata</taxon>
        <taxon>Craniata</taxon>
        <taxon>Vertebrata</taxon>
        <taxon>Cyclostomata</taxon>
        <taxon>Myxini</taxon>
        <taxon>Myxiniformes</taxon>
        <taxon>Myxinidae</taxon>
        <taxon>Eptatretinae</taxon>
        <taxon>Eptatretus</taxon>
    </lineage>
</organism>
<dbReference type="SUPFAM" id="SSF56112">
    <property type="entry name" value="Protein kinase-like (PK-like)"/>
    <property type="match status" value="1"/>
</dbReference>
<evidence type="ECO:0000313" key="1">
    <source>
        <dbReference type="Ensembl" id="ENSEBUP00000015130.1"/>
    </source>
</evidence>
<accession>A0A8C4QGT3</accession>
<protein>
    <recommendedName>
        <fullName evidence="3">Protein kinase domain-containing protein</fullName>
    </recommendedName>
</protein>
<reference evidence="1" key="1">
    <citation type="submission" date="2025-05" db="UniProtKB">
        <authorList>
            <consortium name="Ensembl"/>
        </authorList>
    </citation>
    <scope>IDENTIFICATION</scope>
</reference>
<dbReference type="Ensembl" id="ENSEBUT00000015706.1">
    <property type="protein sequence ID" value="ENSEBUP00000015130.1"/>
    <property type="gene ID" value="ENSEBUG00000009534.1"/>
</dbReference>
<name>A0A8C4QGT3_EPTBU</name>
<dbReference type="AlphaFoldDB" id="A0A8C4QGT3"/>
<sequence length="281" mass="32461">MRSMSDIMKCVRACSFSCTSYAVLDAMSKNRVYVNTMEGRKAEMYLSSGPQGVWLNESLGSQDVVNQSPPPPAPKKKKTSLWKRFKNMFRRTKNKKKRCGEVSSTRCVVPLMTKVHLKKGPLTGSWVNIGPDSDADDENSEDYSGIKNFTREIFFKAIDEFETDLKRYRDQHQYLQPNAVMKFTLDEEFEEHAQIRDWEVISKIGKGFGTVYKAKNIHSEMEVVLKKGLYLEESEILFQEAEMMKRLDHQSIGNCGFHSIRSQYEQSNLQVVFLWMNLSCI</sequence>
<evidence type="ECO:0000313" key="2">
    <source>
        <dbReference type="Proteomes" id="UP000694388"/>
    </source>
</evidence>
<proteinExistence type="predicted"/>
<dbReference type="InterPro" id="IPR011009">
    <property type="entry name" value="Kinase-like_dom_sf"/>
</dbReference>